<evidence type="ECO:0000313" key="6">
    <source>
        <dbReference type="Proteomes" id="UP000002230"/>
    </source>
</evidence>
<keyword evidence="6" id="KW-1185">Reference proteome</keyword>
<keyword evidence="1" id="KW-0805">Transcription regulation</keyword>
<organism evidence="5 6">
    <name type="scientific">Edwardsiella tarda (strain FL6-60)</name>
    <dbReference type="NCBI Taxonomy" id="718251"/>
    <lineage>
        <taxon>Bacteria</taxon>
        <taxon>Pseudomonadati</taxon>
        <taxon>Pseudomonadota</taxon>
        <taxon>Gammaproteobacteria</taxon>
        <taxon>Enterobacterales</taxon>
        <taxon>Hafniaceae</taxon>
        <taxon>Edwardsiella</taxon>
    </lineage>
</organism>
<evidence type="ECO:0000256" key="2">
    <source>
        <dbReference type="ARBA" id="ARBA00023125"/>
    </source>
</evidence>
<sequence>METVSTVELAKEQLNQWIDNGMIGAGGKLPSERELSELLGIKRMTLRQALLNLEGESKIFRKDRRGWFVALPRFNYNPNEATSYKQAAIEQGRVPSWGYLEKQRVLDAPPRMQSLLQADPQQGLFRIRGWGALDGHKVFYHETYINPLVAPDFIDHLGESAFADVWSQHYQRPTVTRHLAFKPTRLNAEASRVIGGNCTTPAIQVEKFRADMLRNILQIDIEYWRFESVDFYIDL</sequence>
<dbReference type="InterPro" id="IPR011663">
    <property type="entry name" value="UTRA"/>
</dbReference>
<dbReference type="HOGENOM" id="CLU_063236_2_2_6"/>
<accession>A0A0H3DSG5</accession>
<feature type="domain" description="HTH gntR-type" evidence="4">
    <location>
        <begin position="4"/>
        <end position="72"/>
    </location>
</feature>
<dbReference type="InterPro" id="IPR036390">
    <property type="entry name" value="WH_DNA-bd_sf"/>
</dbReference>
<dbReference type="GO" id="GO:0003700">
    <property type="term" value="F:DNA-binding transcription factor activity"/>
    <property type="evidence" value="ECO:0007669"/>
    <property type="project" value="InterPro"/>
</dbReference>
<dbReference type="Pfam" id="PF07702">
    <property type="entry name" value="UTRA"/>
    <property type="match status" value="1"/>
</dbReference>
<dbReference type="PRINTS" id="PR00035">
    <property type="entry name" value="HTHGNTR"/>
</dbReference>
<dbReference type="InterPro" id="IPR000524">
    <property type="entry name" value="Tscrpt_reg_HTH_GntR"/>
</dbReference>
<dbReference type="PANTHER" id="PTHR44846">
    <property type="entry name" value="MANNOSYL-D-GLYCERATE TRANSPORT/METABOLISM SYSTEM REPRESSOR MNGR-RELATED"/>
    <property type="match status" value="1"/>
</dbReference>
<name>A0A0H3DSG5_EDWTF</name>
<keyword evidence="3" id="KW-0804">Transcription</keyword>
<dbReference type="AlphaFoldDB" id="A0A0H3DSG5"/>
<dbReference type="InterPro" id="IPR050679">
    <property type="entry name" value="Bact_HTH_transcr_reg"/>
</dbReference>
<dbReference type="Gene3D" id="3.40.1410.10">
    <property type="entry name" value="Chorismate lyase-like"/>
    <property type="match status" value="1"/>
</dbReference>
<gene>
    <name evidence="5" type="primary">yihL</name>
    <name evidence="5" type="ordered locus">ETAF_2237</name>
</gene>
<dbReference type="Gene3D" id="1.10.10.10">
    <property type="entry name" value="Winged helix-like DNA-binding domain superfamily/Winged helix DNA-binding domain"/>
    <property type="match status" value="1"/>
</dbReference>
<evidence type="ECO:0000256" key="1">
    <source>
        <dbReference type="ARBA" id="ARBA00023015"/>
    </source>
</evidence>
<dbReference type="SMART" id="SM00345">
    <property type="entry name" value="HTH_GNTR"/>
    <property type="match status" value="1"/>
</dbReference>
<evidence type="ECO:0000256" key="3">
    <source>
        <dbReference type="ARBA" id="ARBA00023163"/>
    </source>
</evidence>
<reference evidence="6" key="1">
    <citation type="submission" date="2010-08" db="EMBL/GenBank/DDBJ databases">
        <title>Genome comparisons of Edwardsiella bacteria analysed using deep sequencing technology.</title>
        <authorList>
            <person name="van Soest J.J."/>
            <person name="Henkel C.V."/>
            <person name="Jansen H.J."/>
            <person name="van den Hondel C.A.M.J.J."/>
            <person name="Bloemberg G.V."/>
            <person name="Meijer A.H."/>
            <person name="Spaink H.P."/>
        </authorList>
    </citation>
    <scope>NUCLEOTIDE SEQUENCE [LARGE SCALE GENOMIC DNA]</scope>
    <source>
        <strain evidence="6">FL6-60</strain>
    </source>
</reference>
<dbReference type="InterPro" id="IPR036388">
    <property type="entry name" value="WH-like_DNA-bd_sf"/>
</dbReference>
<evidence type="ECO:0000313" key="5">
    <source>
        <dbReference type="EMBL" id="ADM42340.1"/>
    </source>
</evidence>
<dbReference type="SUPFAM" id="SSF46785">
    <property type="entry name" value="Winged helix' DNA-binding domain"/>
    <property type="match status" value="1"/>
</dbReference>
<dbReference type="PROSITE" id="PS50949">
    <property type="entry name" value="HTH_GNTR"/>
    <property type="match status" value="1"/>
</dbReference>
<evidence type="ECO:0000259" key="4">
    <source>
        <dbReference type="PROSITE" id="PS50949"/>
    </source>
</evidence>
<dbReference type="Pfam" id="PF00392">
    <property type="entry name" value="GntR"/>
    <property type="match status" value="1"/>
</dbReference>
<dbReference type="PATRIC" id="fig|718251.5.peg.2318"/>
<dbReference type="Proteomes" id="UP000002230">
    <property type="component" value="Chromosome"/>
</dbReference>
<dbReference type="SMART" id="SM00866">
    <property type="entry name" value="UTRA"/>
    <property type="match status" value="1"/>
</dbReference>
<dbReference type="GO" id="GO:0045892">
    <property type="term" value="P:negative regulation of DNA-templated transcription"/>
    <property type="evidence" value="ECO:0007669"/>
    <property type="project" value="TreeGrafter"/>
</dbReference>
<dbReference type="CDD" id="cd07377">
    <property type="entry name" value="WHTH_GntR"/>
    <property type="match status" value="1"/>
</dbReference>
<dbReference type="PANTHER" id="PTHR44846:SF7">
    <property type="entry name" value="TRANSCRIPTIONAL REGULATOR OF 2-AMINOETHYLPHOSPHONATE DEGRADATION OPERONS-RELATED"/>
    <property type="match status" value="1"/>
</dbReference>
<dbReference type="GO" id="GO:0003677">
    <property type="term" value="F:DNA binding"/>
    <property type="evidence" value="ECO:0007669"/>
    <property type="project" value="UniProtKB-KW"/>
</dbReference>
<dbReference type="SUPFAM" id="SSF64288">
    <property type="entry name" value="Chorismate lyase-like"/>
    <property type="match status" value="1"/>
</dbReference>
<keyword evidence="2" id="KW-0238">DNA-binding</keyword>
<dbReference type="EMBL" id="CP002154">
    <property type="protein sequence ID" value="ADM42340.1"/>
    <property type="molecule type" value="Genomic_DNA"/>
</dbReference>
<reference evidence="5 6" key="2">
    <citation type="journal article" date="2011" name="BMC Immunol.">
        <title>Comparison of static immersion and intravenous injection systems for exposure of zebrafish embryos to the natural pathogen Edwardsiella tarda.</title>
        <authorList>
            <person name="van Soest J.J."/>
            <person name="Stockhammer O.W."/>
            <person name="Ordas A."/>
            <person name="Bloemberg G.V."/>
            <person name="Spaink H.P."/>
            <person name="Meijer A.H."/>
        </authorList>
    </citation>
    <scope>NUCLEOTIDE SEQUENCE [LARGE SCALE GENOMIC DNA]</scope>
    <source>
        <strain evidence="5 6">FL6-60</strain>
    </source>
</reference>
<proteinExistence type="predicted"/>
<dbReference type="KEGG" id="etd:ETAF_2237"/>
<dbReference type="InterPro" id="IPR028978">
    <property type="entry name" value="Chorismate_lyase_/UTRA_dom_sf"/>
</dbReference>
<protein>
    <submittedName>
        <fullName evidence="5">Hypothetical transcriptional regulator YihL</fullName>
    </submittedName>
</protein>